<dbReference type="Proteomes" id="UP000028547">
    <property type="component" value="Unassembled WGS sequence"/>
</dbReference>
<dbReference type="EMBL" id="JPMI01000305">
    <property type="protein sequence ID" value="KFA88036.1"/>
    <property type="molecule type" value="Genomic_DNA"/>
</dbReference>
<organism evidence="2 3">
    <name type="scientific">Archangium violaceum Cb vi76</name>
    <dbReference type="NCBI Taxonomy" id="1406225"/>
    <lineage>
        <taxon>Bacteria</taxon>
        <taxon>Pseudomonadati</taxon>
        <taxon>Myxococcota</taxon>
        <taxon>Myxococcia</taxon>
        <taxon>Myxococcales</taxon>
        <taxon>Cystobacterineae</taxon>
        <taxon>Archangiaceae</taxon>
        <taxon>Archangium</taxon>
    </lineage>
</organism>
<proteinExistence type="predicted"/>
<name>A0A084SHV1_9BACT</name>
<comment type="caution">
    <text evidence="2">The sequence shown here is derived from an EMBL/GenBank/DDBJ whole genome shotgun (WGS) entry which is preliminary data.</text>
</comment>
<keyword evidence="1" id="KW-0732">Signal</keyword>
<gene>
    <name evidence="2" type="ORF">Q664_43640</name>
</gene>
<dbReference type="AlphaFoldDB" id="A0A084SHV1"/>
<evidence type="ECO:0000256" key="1">
    <source>
        <dbReference type="SAM" id="SignalP"/>
    </source>
</evidence>
<protein>
    <recommendedName>
        <fullName evidence="4">PBS lyase</fullName>
    </recommendedName>
</protein>
<reference evidence="2 3" key="1">
    <citation type="submission" date="2014-07" db="EMBL/GenBank/DDBJ databases">
        <title>Draft Genome Sequence of Gephyronic Acid Producer, Cystobacter violaceus Strain Cb vi76.</title>
        <authorList>
            <person name="Stevens D.C."/>
            <person name="Young J."/>
            <person name="Carmichael R."/>
            <person name="Tan J."/>
            <person name="Taylor R.E."/>
        </authorList>
    </citation>
    <scope>NUCLEOTIDE SEQUENCE [LARGE SCALE GENOMIC DNA]</scope>
    <source>
        <strain evidence="2 3">Cb vi76</strain>
    </source>
</reference>
<sequence>MNPVSTGRSPRLRRRAWRGPLLGFLLTSLVAHAASSEQEAERWFALAHQPPAEFEQRVAQVGCDKVHWRGNVLRDDMFGFKSKGSRLEEHFGWIARRCPEDAWNLLVDEETHLSPGLAEQALSPEQLRRFRFRGNPEWALGELITSWERGSRLTPEYARVVARAVAREVTGETDRGPWLVRSLARLKLPPDELRETVAPLLASAKPQVRTATAALLARTGAGEIPRPVALACAREHEALTTCVQDAIRAVGPRPGSSQGLTLVPPGSDPFYGKGPPTEAFWCELMNSRLEECEWNPCTGKPLAGEALSRLAAAAGISARKVPEPPPPCARRKADFLQEYDPLPWSGEGIFLQL</sequence>
<evidence type="ECO:0000313" key="3">
    <source>
        <dbReference type="Proteomes" id="UP000028547"/>
    </source>
</evidence>
<feature type="signal peptide" evidence="1">
    <location>
        <begin position="1"/>
        <end position="33"/>
    </location>
</feature>
<evidence type="ECO:0000313" key="2">
    <source>
        <dbReference type="EMBL" id="KFA88036.1"/>
    </source>
</evidence>
<accession>A0A084SHV1</accession>
<evidence type="ECO:0008006" key="4">
    <source>
        <dbReference type="Google" id="ProtNLM"/>
    </source>
</evidence>
<feature type="chain" id="PRO_5001781543" description="PBS lyase" evidence="1">
    <location>
        <begin position="34"/>
        <end position="353"/>
    </location>
</feature>